<protein>
    <submittedName>
        <fullName evidence="1">Uncharacterized protein</fullName>
    </submittedName>
</protein>
<name>A0AA39YZ36_9PEZI</name>
<sequence length="337" mass="37039">MSTADQSPFSIRPEDVQRLESSQPFNVLRSYLAVNATNDMCPEHACCSPEPWLLHRDILHALIMPVVQLFHRASRLAEAALCSSKAEDLEMAFTGDARSGFLWLQCFLADEEDWCQSIGCPACIVTSTLSTEQHLRITFTALNLAEESSYASGPSQSLPSLPFFADALRYAIDTDPFWESYPGASSTFEASAQKLTAHIHALMDQCGEIEALVSDYDATPTDSQTSSQLVKFQQRAQPVRAPSGFLRIGAESKCPAVKPSRMARRQQRMRQEEQMLLQQLVAQCWGQVALAGAVPGARDRAHVKALMRGADSVTGFLLGTGSSTSFGEKRRRSLTCP</sequence>
<gene>
    <name evidence="1" type="ORF">DIS24_g3093</name>
</gene>
<proteinExistence type="predicted"/>
<evidence type="ECO:0000313" key="1">
    <source>
        <dbReference type="EMBL" id="KAK0660760.1"/>
    </source>
</evidence>
<organism evidence="1 2">
    <name type="scientific">Lasiodiplodia hormozganensis</name>
    <dbReference type="NCBI Taxonomy" id="869390"/>
    <lineage>
        <taxon>Eukaryota</taxon>
        <taxon>Fungi</taxon>
        <taxon>Dikarya</taxon>
        <taxon>Ascomycota</taxon>
        <taxon>Pezizomycotina</taxon>
        <taxon>Dothideomycetes</taxon>
        <taxon>Dothideomycetes incertae sedis</taxon>
        <taxon>Botryosphaeriales</taxon>
        <taxon>Botryosphaeriaceae</taxon>
        <taxon>Lasiodiplodia</taxon>
    </lineage>
</organism>
<reference evidence="1" key="1">
    <citation type="submission" date="2023-06" db="EMBL/GenBank/DDBJ databases">
        <title>Multi-omics analyses reveal the molecular pathogenesis toolkit of Lasiodiplodia hormozganensis, a cross-kingdom pathogen.</title>
        <authorList>
            <person name="Felix C."/>
            <person name="Meneses R."/>
            <person name="Goncalves M.F.M."/>
            <person name="Tilleman L."/>
            <person name="Duarte A.S."/>
            <person name="Jorrin-Novo J.V."/>
            <person name="Van De Peer Y."/>
            <person name="Deforce D."/>
            <person name="Van Nieuwerburgh F."/>
            <person name="Esteves A.C."/>
            <person name="Alves A."/>
        </authorList>
    </citation>
    <scope>NUCLEOTIDE SEQUENCE</scope>
    <source>
        <strain evidence="1">CBS 339.90</strain>
    </source>
</reference>
<evidence type="ECO:0000313" key="2">
    <source>
        <dbReference type="Proteomes" id="UP001175001"/>
    </source>
</evidence>
<dbReference type="EMBL" id="JAUJDW010000010">
    <property type="protein sequence ID" value="KAK0660760.1"/>
    <property type="molecule type" value="Genomic_DNA"/>
</dbReference>
<dbReference type="AlphaFoldDB" id="A0AA39YZ36"/>
<comment type="caution">
    <text evidence="1">The sequence shown here is derived from an EMBL/GenBank/DDBJ whole genome shotgun (WGS) entry which is preliminary data.</text>
</comment>
<dbReference type="Proteomes" id="UP001175001">
    <property type="component" value="Unassembled WGS sequence"/>
</dbReference>
<accession>A0AA39YZ36</accession>
<keyword evidence="2" id="KW-1185">Reference proteome</keyword>